<evidence type="ECO:0000256" key="6">
    <source>
        <dbReference type="ARBA" id="ARBA00023157"/>
    </source>
</evidence>
<sequence length="1235" mass="136369">MTRGTNRNLQSLSLLCAMCRLSLAFPALTPPTFESSSHLQVKIPLSDVVESSLGSSVALPCFVSLSSVSSSSIEPRVKWTVVSGGLEQQIVVARGQRVKVSEAFKDRAMLQNYSSSPDDLTLWLSDVRSSDSGHYRCEVQQGLEDASDLVQLKVKGVVFHYRDAMGRYAFSFPQAQKACESIGAEIATADHLLAAYHDGYEQCDAGWLADQSVRYPIQMPREGCYGDMDGRPGVRNYGTMDPNSLYDVYCFIDHMEGEVFFELVPQLLSFPAAQAHCSASGAELASTAQLYLAWSEGLDRCSPGWLSDGSVRYPIITPRERCGGSQPGVKTVYRFSNQTGFPQTTSLHDVYCFRGNGIAPSASAVLYAPAESEDVGESVVILTQKDQELQLHHTEQVEREALSFLESFSLFSAPVKEKTPSVVNTTDSNHNTTESGDDFELNNATAAENHHEELDEESLEDNTMLEEINNIDTEDKINSTYEKAENETATSNVSVTSQNQNSSSHNEMQRVFNSTFEPNQIENATQFLNIKNETAVTEEPDLAEIEDSTQTNDTEVDSAEDPIEEAVTEQNNATTTPTMHLEKTTAEEPAEVSALTELPENGEDVLTEPTRLVTSSAEEVTAWISQDGSGDESQEFDTDATTPSILADSPTLDMSTTPAPSDPPSVTPNHENSLNLTVSPDEEFISHNESAEDAAMVESEEVKLITASPDSILESSVSFSTTDSPEVSYSSMKPNYREYLEAVTDAFQEASGQEPETVTAILQEPNSTLEDSGVTPTSQDNLEGESLEDENAVIDDEENIHVKEMSNSTFDDDEELAHDNVTASLSFETRPTEETLAATSSIDENITISSTKNSSSVFSIDSQSYSTSPMTTTTRQGLDYSRRGSTLAHSSPKMTTAKPYWTRRAPFTTALPKANRETSSPETETVRIPPVDSGRADHKFSLTPPPSLHVLPVERAAIGGTGKISDGCLHDPCLNGGTCTDQHGQVKCLCLPTYGGDFCQTDLEVCEVGWDKFQGFCYRHFGRRLSWEVAEQHCRMMGAHLVSIMSPEEQSFINNFYKEYQWTGLNDKAIEDDFRWSDGSPLLYENWYRGQPDSYFLSGEDCVVMVWHDSGRWSDVPCNYHLAYTCKKGTSSCGPPPRIRNASIFGKVKQRYPTNAAVRYHCAPGFLQRLNPLVRCLSGGKWERPQIRCIPENASLTQISSVTSTDRNLAAIEDEYDFHDFETPKETPQYWDIKF</sequence>
<dbReference type="PRINTS" id="PR01265">
    <property type="entry name" value="LINKMODULE"/>
</dbReference>
<gene>
    <name evidence="19" type="ORF">WMY93_019771</name>
</gene>
<dbReference type="Gene3D" id="2.10.25.10">
    <property type="entry name" value="Laminin"/>
    <property type="match status" value="1"/>
</dbReference>
<dbReference type="GO" id="GO:0007155">
    <property type="term" value="P:cell adhesion"/>
    <property type="evidence" value="ECO:0007669"/>
    <property type="project" value="InterPro"/>
</dbReference>
<evidence type="ECO:0000259" key="17">
    <source>
        <dbReference type="PROSITE" id="PS50923"/>
    </source>
</evidence>
<evidence type="ECO:0000313" key="20">
    <source>
        <dbReference type="Proteomes" id="UP001460270"/>
    </source>
</evidence>
<comment type="subcellular location">
    <subcellularLocation>
        <location evidence="1">Secreted</location>
    </subcellularLocation>
</comment>
<feature type="compositionally biased region" description="Low complexity" evidence="12">
    <location>
        <begin position="490"/>
        <end position="504"/>
    </location>
</feature>
<feature type="region of interest" description="Disordered" evidence="12">
    <location>
        <begin position="418"/>
        <end position="439"/>
    </location>
</feature>
<dbReference type="CDD" id="cd00033">
    <property type="entry name" value="CCP"/>
    <property type="match status" value="1"/>
</dbReference>
<keyword evidence="7" id="KW-0325">Glycoprotein</keyword>
<feature type="domain" description="Link" evidence="18">
    <location>
        <begin position="257"/>
        <end position="354"/>
    </location>
</feature>
<feature type="region of interest" description="Disordered" evidence="12">
    <location>
        <begin position="625"/>
        <end position="694"/>
    </location>
</feature>
<evidence type="ECO:0000256" key="13">
    <source>
        <dbReference type="SAM" id="SignalP"/>
    </source>
</evidence>
<dbReference type="GO" id="GO:0002052">
    <property type="term" value="P:positive regulation of neuroblast proliferation"/>
    <property type="evidence" value="ECO:0007669"/>
    <property type="project" value="TreeGrafter"/>
</dbReference>
<dbReference type="InterPro" id="IPR050691">
    <property type="entry name" value="Hyaluronan_bind_Proteoglycan"/>
</dbReference>
<name>A0AAW0NGC4_9GOBI</name>
<dbReference type="SUPFAM" id="SSF48726">
    <property type="entry name" value="Immunoglobulin"/>
    <property type="match status" value="1"/>
</dbReference>
<feature type="region of interest" description="Disordered" evidence="12">
    <location>
        <begin position="537"/>
        <end position="602"/>
    </location>
</feature>
<feature type="domain" description="Ig-like" evidence="16">
    <location>
        <begin position="31"/>
        <end position="155"/>
    </location>
</feature>
<keyword evidence="4" id="KW-0677">Repeat</keyword>
<dbReference type="InterPro" id="IPR000742">
    <property type="entry name" value="EGF"/>
</dbReference>
<dbReference type="AlphaFoldDB" id="A0AAW0NGC4"/>
<keyword evidence="3 13" id="KW-0732">Signal</keyword>
<dbReference type="GO" id="GO:0007417">
    <property type="term" value="P:central nervous system development"/>
    <property type="evidence" value="ECO:0007669"/>
    <property type="project" value="TreeGrafter"/>
</dbReference>
<dbReference type="Gene3D" id="2.60.40.10">
    <property type="entry name" value="Immunoglobulins"/>
    <property type="match status" value="1"/>
</dbReference>
<dbReference type="Pfam" id="PF00059">
    <property type="entry name" value="Lectin_C"/>
    <property type="match status" value="1"/>
</dbReference>
<dbReference type="PROSITE" id="PS00615">
    <property type="entry name" value="C_TYPE_LECTIN_1"/>
    <property type="match status" value="1"/>
</dbReference>
<keyword evidence="10" id="KW-0768">Sushi</keyword>
<evidence type="ECO:0000259" key="15">
    <source>
        <dbReference type="PROSITE" id="PS50041"/>
    </source>
</evidence>
<dbReference type="InterPro" id="IPR035976">
    <property type="entry name" value="Sushi/SCR/CCP_sf"/>
</dbReference>
<keyword evidence="9" id="KW-0245">EGF-like domain</keyword>
<dbReference type="PROSITE" id="PS00022">
    <property type="entry name" value="EGF_1"/>
    <property type="match status" value="1"/>
</dbReference>
<dbReference type="Pfam" id="PF00193">
    <property type="entry name" value="Xlink"/>
    <property type="match status" value="2"/>
</dbReference>
<dbReference type="Proteomes" id="UP001460270">
    <property type="component" value="Unassembled WGS sequence"/>
</dbReference>
<dbReference type="FunFam" id="3.10.100.10:FF:000002">
    <property type="entry name" value="Hyaluronan proteoglycan link protein 1"/>
    <property type="match status" value="1"/>
</dbReference>
<feature type="compositionally biased region" description="Polar residues" evidence="12">
    <location>
        <begin position="568"/>
        <end position="578"/>
    </location>
</feature>
<feature type="disulfide bond" evidence="10">
    <location>
        <begin position="1133"/>
        <end position="1176"/>
    </location>
</feature>
<feature type="signal peptide" evidence="13">
    <location>
        <begin position="1"/>
        <end position="24"/>
    </location>
</feature>
<dbReference type="InterPro" id="IPR016187">
    <property type="entry name" value="CTDL_fold"/>
</dbReference>
<feature type="compositionally biased region" description="Acidic residues" evidence="12">
    <location>
        <begin position="629"/>
        <end position="638"/>
    </location>
</feature>
<feature type="chain" id="PRO_5043788300" description="Brevican core protein" evidence="13">
    <location>
        <begin position="25"/>
        <end position="1235"/>
    </location>
</feature>
<comment type="caution">
    <text evidence="9">Lacks conserved residue(s) required for the propagation of feature annotation.</text>
</comment>
<dbReference type="GO" id="GO:0010001">
    <property type="term" value="P:glial cell differentiation"/>
    <property type="evidence" value="ECO:0007669"/>
    <property type="project" value="TreeGrafter"/>
</dbReference>
<evidence type="ECO:0000256" key="1">
    <source>
        <dbReference type="ARBA" id="ARBA00004613"/>
    </source>
</evidence>
<dbReference type="CDD" id="cd03517">
    <property type="entry name" value="Link_domain_CSPGs_modules_1_3"/>
    <property type="match status" value="1"/>
</dbReference>
<feature type="disulfide bond" evidence="9">
    <location>
        <begin position="990"/>
        <end position="999"/>
    </location>
</feature>
<dbReference type="SMART" id="SM00409">
    <property type="entry name" value="IG"/>
    <property type="match status" value="1"/>
</dbReference>
<dbReference type="EMBL" id="JBBPFD010000014">
    <property type="protein sequence ID" value="KAK7898918.1"/>
    <property type="molecule type" value="Genomic_DNA"/>
</dbReference>
<dbReference type="FunFam" id="3.10.100.10:FF:000011">
    <property type="entry name" value="Aggrecan core protein"/>
    <property type="match status" value="1"/>
</dbReference>
<feature type="disulfide bond" evidence="10">
    <location>
        <begin position="1162"/>
        <end position="1189"/>
    </location>
</feature>
<organism evidence="19 20">
    <name type="scientific">Mugilogobius chulae</name>
    <name type="common">yellowstripe goby</name>
    <dbReference type="NCBI Taxonomy" id="88201"/>
    <lineage>
        <taxon>Eukaryota</taxon>
        <taxon>Metazoa</taxon>
        <taxon>Chordata</taxon>
        <taxon>Craniata</taxon>
        <taxon>Vertebrata</taxon>
        <taxon>Euteleostomi</taxon>
        <taxon>Actinopterygii</taxon>
        <taxon>Neopterygii</taxon>
        <taxon>Teleostei</taxon>
        <taxon>Neoteleostei</taxon>
        <taxon>Acanthomorphata</taxon>
        <taxon>Gobiaria</taxon>
        <taxon>Gobiiformes</taxon>
        <taxon>Gobioidei</taxon>
        <taxon>Gobiidae</taxon>
        <taxon>Gobionellinae</taxon>
        <taxon>Mugilogobius</taxon>
    </lineage>
</organism>
<keyword evidence="8" id="KW-0393">Immunoglobulin domain</keyword>
<dbReference type="PANTHER" id="PTHR22804:SF41">
    <property type="entry name" value="BREVICAN CORE PROTEIN"/>
    <property type="match status" value="1"/>
</dbReference>
<dbReference type="SMART" id="SM00445">
    <property type="entry name" value="LINK"/>
    <property type="match status" value="2"/>
</dbReference>
<evidence type="ECO:0000256" key="5">
    <source>
        <dbReference type="ARBA" id="ARBA00022974"/>
    </source>
</evidence>
<feature type="compositionally biased region" description="Acidic residues" evidence="12">
    <location>
        <begin position="554"/>
        <end position="567"/>
    </location>
</feature>
<dbReference type="PROSITE" id="PS50923">
    <property type="entry name" value="SUSHI"/>
    <property type="match status" value="1"/>
</dbReference>
<dbReference type="InterPro" id="IPR018378">
    <property type="entry name" value="C-type_lectin_CS"/>
</dbReference>
<feature type="disulfide bond" evidence="11">
    <location>
        <begin position="301"/>
        <end position="322"/>
    </location>
</feature>
<dbReference type="GO" id="GO:0005540">
    <property type="term" value="F:hyaluronic acid binding"/>
    <property type="evidence" value="ECO:0007669"/>
    <property type="project" value="InterPro"/>
</dbReference>
<dbReference type="GO" id="GO:0045202">
    <property type="term" value="C:synapse"/>
    <property type="evidence" value="ECO:0007669"/>
    <property type="project" value="TreeGrafter"/>
</dbReference>
<dbReference type="PROSITE" id="PS01241">
    <property type="entry name" value="LINK_1"/>
    <property type="match status" value="2"/>
</dbReference>
<feature type="domain" description="C-type lectin" evidence="15">
    <location>
        <begin position="1013"/>
        <end position="1127"/>
    </location>
</feature>
<dbReference type="InterPro" id="IPR016186">
    <property type="entry name" value="C-type_lectin-like/link_sf"/>
</dbReference>
<evidence type="ECO:0000256" key="10">
    <source>
        <dbReference type="PROSITE-ProRule" id="PRU00302"/>
    </source>
</evidence>
<evidence type="ECO:0000259" key="14">
    <source>
        <dbReference type="PROSITE" id="PS50026"/>
    </source>
</evidence>
<evidence type="ECO:0000256" key="2">
    <source>
        <dbReference type="ARBA" id="ARBA00022525"/>
    </source>
</evidence>
<dbReference type="Pfam" id="PF00084">
    <property type="entry name" value="Sushi"/>
    <property type="match status" value="1"/>
</dbReference>
<evidence type="ECO:0000313" key="19">
    <source>
        <dbReference type="EMBL" id="KAK7898918.1"/>
    </source>
</evidence>
<dbReference type="Gene3D" id="3.10.100.10">
    <property type="entry name" value="Mannose-Binding Protein A, subunit A"/>
    <property type="match status" value="3"/>
</dbReference>
<dbReference type="Gene3D" id="2.10.70.10">
    <property type="entry name" value="Complement Module, domain 1"/>
    <property type="match status" value="1"/>
</dbReference>
<dbReference type="PROSITE" id="PS50963">
    <property type="entry name" value="LINK_2"/>
    <property type="match status" value="2"/>
</dbReference>
<feature type="compositionally biased region" description="Polar residues" evidence="12">
    <location>
        <begin position="421"/>
        <end position="434"/>
    </location>
</feature>
<dbReference type="CDD" id="cd00054">
    <property type="entry name" value="EGF_CA"/>
    <property type="match status" value="1"/>
</dbReference>
<evidence type="ECO:0000259" key="16">
    <source>
        <dbReference type="PROSITE" id="PS50835"/>
    </source>
</evidence>
<dbReference type="CDD" id="cd03520">
    <property type="entry name" value="Link_domain_CSPGs_modules_2_4"/>
    <property type="match status" value="1"/>
</dbReference>
<dbReference type="InterPro" id="IPR007110">
    <property type="entry name" value="Ig-like_dom"/>
</dbReference>
<dbReference type="GO" id="GO:0072534">
    <property type="term" value="C:perineuronal net"/>
    <property type="evidence" value="ECO:0007669"/>
    <property type="project" value="TreeGrafter"/>
</dbReference>
<dbReference type="PROSITE" id="PS50041">
    <property type="entry name" value="C_TYPE_LECTIN_2"/>
    <property type="match status" value="1"/>
</dbReference>
<evidence type="ECO:0000256" key="9">
    <source>
        <dbReference type="PROSITE-ProRule" id="PRU00076"/>
    </source>
</evidence>
<evidence type="ECO:0000256" key="11">
    <source>
        <dbReference type="PROSITE-ProRule" id="PRU00323"/>
    </source>
</evidence>
<reference evidence="20" key="1">
    <citation type="submission" date="2024-04" db="EMBL/GenBank/DDBJ databases">
        <title>Salinicola lusitanus LLJ914,a marine bacterium isolated from the Okinawa Trough.</title>
        <authorList>
            <person name="Li J."/>
        </authorList>
    </citation>
    <scope>NUCLEOTIDE SEQUENCE [LARGE SCALE GENOMIC DNA]</scope>
</reference>
<dbReference type="PANTHER" id="PTHR22804">
    <property type="entry name" value="AGGRECAN/VERSICAN PROTEOGLYCAN"/>
    <property type="match status" value="1"/>
</dbReference>
<dbReference type="GO" id="GO:0001501">
    <property type="term" value="P:skeletal system development"/>
    <property type="evidence" value="ECO:0007669"/>
    <property type="project" value="TreeGrafter"/>
</dbReference>
<evidence type="ECO:0000256" key="8">
    <source>
        <dbReference type="ARBA" id="ARBA00023319"/>
    </source>
</evidence>
<dbReference type="SMART" id="SM00032">
    <property type="entry name" value="CCP"/>
    <property type="match status" value="1"/>
</dbReference>
<keyword evidence="20" id="KW-1185">Reference proteome</keyword>
<dbReference type="Pfam" id="PF07686">
    <property type="entry name" value="V-set"/>
    <property type="match status" value="1"/>
</dbReference>
<dbReference type="InterPro" id="IPR013783">
    <property type="entry name" value="Ig-like_fold"/>
</dbReference>
<dbReference type="InterPro" id="IPR036179">
    <property type="entry name" value="Ig-like_dom_sf"/>
</dbReference>
<feature type="domain" description="Link" evidence="18">
    <location>
        <begin position="157"/>
        <end position="252"/>
    </location>
</feature>
<dbReference type="SUPFAM" id="SSF56436">
    <property type="entry name" value="C-type lectin-like"/>
    <property type="match status" value="3"/>
</dbReference>
<evidence type="ECO:0000256" key="7">
    <source>
        <dbReference type="ARBA" id="ARBA00023180"/>
    </source>
</evidence>
<feature type="disulfide bond" evidence="11">
    <location>
        <begin position="203"/>
        <end position="224"/>
    </location>
</feature>
<dbReference type="InterPro" id="IPR013106">
    <property type="entry name" value="Ig_V-set"/>
</dbReference>
<keyword evidence="2" id="KW-0964">Secreted</keyword>
<evidence type="ECO:0000256" key="3">
    <source>
        <dbReference type="ARBA" id="ARBA00022729"/>
    </source>
</evidence>
<proteinExistence type="predicted"/>
<keyword evidence="6 9" id="KW-1015">Disulfide bond</keyword>
<dbReference type="SUPFAM" id="SSF57535">
    <property type="entry name" value="Complement control module/SCR domain"/>
    <property type="match status" value="1"/>
</dbReference>
<dbReference type="PROSITE" id="PS50026">
    <property type="entry name" value="EGF_3"/>
    <property type="match status" value="1"/>
</dbReference>
<dbReference type="SMART" id="SM00406">
    <property type="entry name" value="IGv"/>
    <property type="match status" value="1"/>
</dbReference>
<evidence type="ECO:0000256" key="4">
    <source>
        <dbReference type="ARBA" id="ARBA00022737"/>
    </source>
</evidence>
<feature type="compositionally biased region" description="Polar residues" evidence="12">
    <location>
        <begin position="667"/>
        <end position="678"/>
    </location>
</feature>
<protein>
    <recommendedName>
        <fullName evidence="21">Brevican core protein</fullName>
    </recommendedName>
</protein>
<dbReference type="FunFam" id="2.10.70.10:FF:000003">
    <property type="entry name" value="Versican core protein"/>
    <property type="match status" value="1"/>
</dbReference>
<dbReference type="InterPro" id="IPR000538">
    <property type="entry name" value="Link_dom"/>
</dbReference>
<feature type="domain" description="EGF-like" evidence="14">
    <location>
        <begin position="964"/>
        <end position="1000"/>
    </location>
</feature>
<evidence type="ECO:0000259" key="18">
    <source>
        <dbReference type="PROSITE" id="PS50963"/>
    </source>
</evidence>
<feature type="compositionally biased region" description="Acidic residues" evidence="12">
    <location>
        <begin position="537"/>
        <end position="547"/>
    </location>
</feature>
<evidence type="ECO:0000256" key="12">
    <source>
        <dbReference type="SAM" id="MobiDB-lite"/>
    </source>
</evidence>
<feature type="compositionally biased region" description="Polar residues" evidence="12">
    <location>
        <begin position="764"/>
        <end position="781"/>
    </location>
</feature>
<feature type="domain" description="Sushi" evidence="17">
    <location>
        <begin position="1131"/>
        <end position="1191"/>
    </location>
</feature>
<comment type="caution">
    <text evidence="19">The sequence shown here is derived from an EMBL/GenBank/DDBJ whole genome shotgun (WGS) entry which is preliminary data.</text>
</comment>
<accession>A0AAW0NGC4</accession>
<evidence type="ECO:0008006" key="21">
    <source>
        <dbReference type="Google" id="ProtNLM"/>
    </source>
</evidence>
<dbReference type="FunFam" id="3.10.100.10:FF:000003">
    <property type="entry name" value="Versican core protein"/>
    <property type="match status" value="1"/>
</dbReference>
<dbReference type="SMART" id="SM00034">
    <property type="entry name" value="CLECT"/>
    <property type="match status" value="1"/>
</dbReference>
<dbReference type="GO" id="GO:0005615">
    <property type="term" value="C:extracellular space"/>
    <property type="evidence" value="ECO:0007669"/>
    <property type="project" value="TreeGrafter"/>
</dbReference>
<dbReference type="PROSITE" id="PS50835">
    <property type="entry name" value="IG_LIKE"/>
    <property type="match status" value="1"/>
</dbReference>
<dbReference type="InterPro" id="IPR003599">
    <property type="entry name" value="Ig_sub"/>
</dbReference>
<feature type="region of interest" description="Disordered" evidence="12">
    <location>
        <begin position="764"/>
        <end position="788"/>
    </location>
</feature>
<keyword evidence="5" id="KW-0654">Proteoglycan</keyword>
<dbReference type="InterPro" id="IPR000436">
    <property type="entry name" value="Sushi_SCR_CCP_dom"/>
</dbReference>
<dbReference type="InterPro" id="IPR001304">
    <property type="entry name" value="C-type_lectin-like"/>
</dbReference>
<feature type="region of interest" description="Disordered" evidence="12">
    <location>
        <begin position="914"/>
        <end position="934"/>
    </location>
</feature>
<feature type="region of interest" description="Disordered" evidence="12">
    <location>
        <begin position="484"/>
        <end position="507"/>
    </location>
</feature>